<evidence type="ECO:0000256" key="5">
    <source>
        <dbReference type="ARBA" id="ARBA00022692"/>
    </source>
</evidence>
<reference evidence="10" key="1">
    <citation type="journal article" date="2019" name="Int. J. Syst. Evol. Microbiol.">
        <title>The Global Catalogue of Microorganisms (GCM) 10K type strain sequencing project: providing services to taxonomists for standard genome sequencing and annotation.</title>
        <authorList>
            <consortium name="The Broad Institute Genomics Platform"/>
            <consortium name="The Broad Institute Genome Sequencing Center for Infectious Disease"/>
            <person name="Wu L."/>
            <person name="Ma J."/>
        </authorList>
    </citation>
    <scope>NUCLEOTIDE SEQUENCE [LARGE SCALE GENOMIC DNA]</scope>
    <source>
        <strain evidence="10">CGMCC 4.7289</strain>
    </source>
</reference>
<evidence type="ECO:0000313" key="9">
    <source>
        <dbReference type="EMBL" id="MFC4135108.1"/>
    </source>
</evidence>
<dbReference type="InterPro" id="IPR045861">
    <property type="entry name" value="CorA_cytoplasmic_dom"/>
</dbReference>
<dbReference type="InterPro" id="IPR045863">
    <property type="entry name" value="CorA_TM1_TM2"/>
</dbReference>
<dbReference type="Gene3D" id="3.30.460.20">
    <property type="entry name" value="CorA soluble domain-like"/>
    <property type="match status" value="1"/>
</dbReference>
<keyword evidence="6 8" id="KW-1133">Transmembrane helix</keyword>
<dbReference type="Pfam" id="PF01544">
    <property type="entry name" value="CorA"/>
    <property type="match status" value="1"/>
</dbReference>
<name>A0ABV8LXP2_9ACTN</name>
<dbReference type="InterPro" id="IPR002523">
    <property type="entry name" value="MgTranspt_CorA/ZnTranspt_ZntB"/>
</dbReference>
<dbReference type="RefSeq" id="WP_253762986.1">
    <property type="nucleotide sequence ID" value="NZ_JAMZDZ010000001.1"/>
</dbReference>
<accession>A0ABV8LXP2</accession>
<comment type="subcellular location">
    <subcellularLocation>
        <location evidence="1">Cell membrane</location>
        <topology evidence="1">Multi-pass membrane protein</topology>
    </subcellularLocation>
</comment>
<dbReference type="EMBL" id="JBHSAY010000020">
    <property type="protein sequence ID" value="MFC4135108.1"/>
    <property type="molecule type" value="Genomic_DNA"/>
</dbReference>
<protein>
    <submittedName>
        <fullName evidence="9">Magnesium transporter CorA family protein</fullName>
    </submittedName>
</protein>
<keyword evidence="10" id="KW-1185">Reference proteome</keyword>
<feature type="transmembrane region" description="Helical" evidence="8">
    <location>
        <begin position="267"/>
        <end position="284"/>
    </location>
</feature>
<dbReference type="SUPFAM" id="SSF144083">
    <property type="entry name" value="Magnesium transport protein CorA, transmembrane region"/>
    <property type="match status" value="1"/>
</dbReference>
<proteinExistence type="inferred from homology"/>
<sequence length="323" mass="36594">MPLTRLYRDGKIAAQGFPIAEVSDHLADPACTVWFDLLRPTPDDLHSVSEELGLHPLAVEDALTEHQRPKIDRYASHLFVTAYAVRLDVETGELTKTTVNAFVTPNALVTIRPDESFDINEVTSRWDLLPALAKHGVAYLLHGLIDYVVDTLSDASEALDEQIEDLEDALFDDRPTQSRDMQRRTYELRKSLVRLRHVVVPTQELVDGLRREGRAFDDAMEPYYEDVYDHARRAVERADTLRELVSTILETQLTLRGNRLNVIMKQVTSWAAIIAVPTAVTGFYGQNVPYPGFGSLWGFILSSSIIAVLSVSLYLLFRRRDWL</sequence>
<keyword evidence="4" id="KW-1003">Cell membrane</keyword>
<evidence type="ECO:0000256" key="6">
    <source>
        <dbReference type="ARBA" id="ARBA00022989"/>
    </source>
</evidence>
<evidence type="ECO:0000256" key="1">
    <source>
        <dbReference type="ARBA" id="ARBA00004651"/>
    </source>
</evidence>
<dbReference type="PANTHER" id="PTHR46494">
    <property type="entry name" value="CORA FAMILY METAL ION TRANSPORTER (EUROFUNG)"/>
    <property type="match status" value="1"/>
</dbReference>
<dbReference type="SUPFAM" id="SSF143865">
    <property type="entry name" value="CorA soluble domain-like"/>
    <property type="match status" value="1"/>
</dbReference>
<dbReference type="PANTHER" id="PTHR46494:SF1">
    <property type="entry name" value="CORA FAMILY METAL ION TRANSPORTER (EUROFUNG)"/>
    <property type="match status" value="1"/>
</dbReference>
<comment type="caution">
    <text evidence="9">The sequence shown here is derived from an EMBL/GenBank/DDBJ whole genome shotgun (WGS) entry which is preliminary data.</text>
</comment>
<keyword evidence="5 8" id="KW-0812">Transmembrane</keyword>
<evidence type="ECO:0000256" key="2">
    <source>
        <dbReference type="ARBA" id="ARBA00009765"/>
    </source>
</evidence>
<evidence type="ECO:0000313" key="10">
    <source>
        <dbReference type="Proteomes" id="UP001595816"/>
    </source>
</evidence>
<keyword evidence="3" id="KW-0813">Transport</keyword>
<dbReference type="Proteomes" id="UP001595816">
    <property type="component" value="Unassembled WGS sequence"/>
</dbReference>
<organism evidence="9 10">
    <name type="scientific">Hamadaea flava</name>
    <dbReference type="NCBI Taxonomy" id="1742688"/>
    <lineage>
        <taxon>Bacteria</taxon>
        <taxon>Bacillati</taxon>
        <taxon>Actinomycetota</taxon>
        <taxon>Actinomycetes</taxon>
        <taxon>Micromonosporales</taxon>
        <taxon>Micromonosporaceae</taxon>
        <taxon>Hamadaea</taxon>
    </lineage>
</organism>
<feature type="transmembrane region" description="Helical" evidence="8">
    <location>
        <begin position="296"/>
        <end position="317"/>
    </location>
</feature>
<keyword evidence="7 8" id="KW-0472">Membrane</keyword>
<comment type="similarity">
    <text evidence="2">Belongs to the CorA metal ion transporter (MIT) (TC 1.A.35) family.</text>
</comment>
<dbReference type="CDD" id="cd12822">
    <property type="entry name" value="TmCorA-like"/>
    <property type="match status" value="1"/>
</dbReference>
<gene>
    <name evidence="9" type="ORF">ACFOZ4_31235</name>
</gene>
<evidence type="ECO:0000256" key="7">
    <source>
        <dbReference type="ARBA" id="ARBA00023136"/>
    </source>
</evidence>
<dbReference type="Gene3D" id="1.20.58.340">
    <property type="entry name" value="Magnesium transport protein CorA, transmembrane region"/>
    <property type="match status" value="2"/>
</dbReference>
<evidence type="ECO:0000256" key="8">
    <source>
        <dbReference type="SAM" id="Phobius"/>
    </source>
</evidence>
<evidence type="ECO:0000256" key="4">
    <source>
        <dbReference type="ARBA" id="ARBA00022475"/>
    </source>
</evidence>
<evidence type="ECO:0000256" key="3">
    <source>
        <dbReference type="ARBA" id="ARBA00022448"/>
    </source>
</evidence>